<feature type="signal peptide" evidence="1">
    <location>
        <begin position="1"/>
        <end position="17"/>
    </location>
</feature>
<dbReference type="EMBL" id="JAFCMP010000511">
    <property type="protein sequence ID" value="KAG5178854.1"/>
    <property type="molecule type" value="Genomic_DNA"/>
</dbReference>
<keyword evidence="1" id="KW-0732">Signal</keyword>
<comment type="caution">
    <text evidence="2">The sequence shown here is derived from an EMBL/GenBank/DDBJ whole genome shotgun (WGS) entry which is preliminary data.</text>
</comment>
<sequence length="130" mass="14109">MKAALMVVIAAAGSCTAFVPAIGPIRTTGSRMARRAIGGAKIDAQAWETNQDLAALWKIASIKSAVATARLTQEAMISEVLSGQSTWRDDRGAARGEEGAAEDFARTWHKAQHQHQQQHQEDSDDVYIYI</sequence>
<dbReference type="Proteomes" id="UP000664859">
    <property type="component" value="Unassembled WGS sequence"/>
</dbReference>
<proteinExistence type="predicted"/>
<feature type="chain" id="PRO_5032883434" evidence="1">
    <location>
        <begin position="18"/>
        <end position="130"/>
    </location>
</feature>
<evidence type="ECO:0000256" key="1">
    <source>
        <dbReference type="SAM" id="SignalP"/>
    </source>
</evidence>
<evidence type="ECO:0000313" key="3">
    <source>
        <dbReference type="Proteomes" id="UP000664859"/>
    </source>
</evidence>
<accession>A0A836CAS1</accession>
<dbReference type="AlphaFoldDB" id="A0A836CAS1"/>
<name>A0A836CAS1_9STRA</name>
<reference evidence="2" key="1">
    <citation type="submission" date="2021-02" db="EMBL/GenBank/DDBJ databases">
        <title>First Annotated Genome of the Yellow-green Alga Tribonema minus.</title>
        <authorList>
            <person name="Mahan K.M."/>
        </authorList>
    </citation>
    <scope>NUCLEOTIDE SEQUENCE</scope>
    <source>
        <strain evidence="2">UTEX B ZZ1240</strain>
    </source>
</reference>
<organism evidence="2 3">
    <name type="scientific">Tribonema minus</name>
    <dbReference type="NCBI Taxonomy" id="303371"/>
    <lineage>
        <taxon>Eukaryota</taxon>
        <taxon>Sar</taxon>
        <taxon>Stramenopiles</taxon>
        <taxon>Ochrophyta</taxon>
        <taxon>PX clade</taxon>
        <taxon>Xanthophyceae</taxon>
        <taxon>Tribonematales</taxon>
        <taxon>Tribonemataceae</taxon>
        <taxon>Tribonema</taxon>
    </lineage>
</organism>
<dbReference type="PROSITE" id="PS51257">
    <property type="entry name" value="PROKAR_LIPOPROTEIN"/>
    <property type="match status" value="1"/>
</dbReference>
<gene>
    <name evidence="2" type="ORF">JKP88DRAFT_224882</name>
</gene>
<evidence type="ECO:0000313" key="2">
    <source>
        <dbReference type="EMBL" id="KAG5178854.1"/>
    </source>
</evidence>
<protein>
    <submittedName>
        <fullName evidence="2">Uncharacterized protein</fullName>
    </submittedName>
</protein>
<keyword evidence="3" id="KW-1185">Reference proteome</keyword>